<dbReference type="GO" id="GO:0005524">
    <property type="term" value="F:ATP binding"/>
    <property type="evidence" value="ECO:0007669"/>
    <property type="project" value="UniProtKB-KW"/>
</dbReference>
<dbReference type="PANTHER" id="PTHR11528">
    <property type="entry name" value="HEAT SHOCK PROTEIN 90 FAMILY MEMBER"/>
    <property type="match status" value="1"/>
</dbReference>
<dbReference type="EMBL" id="CM026423">
    <property type="protein sequence ID" value="KAG0583708.1"/>
    <property type="molecule type" value="Genomic_DNA"/>
</dbReference>
<feature type="binding site" evidence="7">
    <location>
        <position position="111"/>
    </location>
    <ligand>
        <name>ATP</name>
        <dbReference type="ChEBI" id="CHEBI:30616"/>
    </ligand>
</feature>
<dbReference type="FunFam" id="3.30.230.80:FF:000006">
    <property type="entry name" value="endoplasmin homolog"/>
    <property type="match status" value="1"/>
</dbReference>
<accession>A0A8T0IMC3</accession>
<evidence type="ECO:0000256" key="7">
    <source>
        <dbReference type="PIRSR" id="PIRSR002583-1"/>
    </source>
</evidence>
<gene>
    <name evidence="9" type="ORF">KC19_3G156800</name>
</gene>
<name>A0A8T0IMC3_CERPU</name>
<organism evidence="9 10">
    <name type="scientific">Ceratodon purpureus</name>
    <name type="common">Fire moss</name>
    <name type="synonym">Dicranum purpureum</name>
    <dbReference type="NCBI Taxonomy" id="3225"/>
    <lineage>
        <taxon>Eukaryota</taxon>
        <taxon>Viridiplantae</taxon>
        <taxon>Streptophyta</taxon>
        <taxon>Embryophyta</taxon>
        <taxon>Bryophyta</taxon>
        <taxon>Bryophytina</taxon>
        <taxon>Bryopsida</taxon>
        <taxon>Dicranidae</taxon>
        <taxon>Pseudoditrichales</taxon>
        <taxon>Ditrichaceae</taxon>
        <taxon>Ceratodon</taxon>
    </lineage>
</organism>
<sequence>MKAIWLRNPKEVTPEEYISFYRSLTKDFGDDKPLAWTHFNAEGDVEFKSVLFVPPKASPELFDKYYTNAPQLKLYIRRIFISDEIEDLLPKYLAFLKGIVDSDTLPLNVSREMLQQHNSLKTIKKKLIRKALDMIKRIMDDDPDEIISEDEDGLEEEVEEQTSEKKGKYAEFWKEYGKFIKMGILDDTTNGKRLAKLIRFQSSKSGEKLISFDQYVARMKPDQSYIYFITGQDTNQLEKSPLLEKLLKKEYEVIYFTDPLDEYVMQHLTEYEEKKLQDASKDNLKIGGKDSKAKTKELAKAYKKLTKWWKDILSGENLESVKVSTRLANTPTVVVTSKTGWSSNMERVMQAQTFVDSSKVSHMKSKRILEINPRHPIIQELRQKIAVDPEDDVARQAAALLYETALIESGFTLDDPKIFASRIHSVIKMNLNVDPDAQVQEEADEVNKDDDIDFDDNEKTKPDHQEEGHVISDPEPVDLLTETLGGKEAKEASGIDNENPTSSSFMGDGDEAQVFKEAVEFSKPDSMLSVNDEL</sequence>
<comment type="similarity">
    <text evidence="2">Belongs to the heat shock protein 90 family.</text>
</comment>
<evidence type="ECO:0000256" key="4">
    <source>
        <dbReference type="ARBA" id="ARBA00022741"/>
    </source>
</evidence>
<dbReference type="Gene3D" id="1.20.120.790">
    <property type="entry name" value="Heat shock protein 90, C-terminal domain"/>
    <property type="match status" value="1"/>
</dbReference>
<dbReference type="InterPro" id="IPR037196">
    <property type="entry name" value="HSP90_C"/>
</dbReference>
<keyword evidence="4 7" id="KW-0547">Nucleotide-binding</keyword>
<evidence type="ECO:0000256" key="6">
    <source>
        <dbReference type="ARBA" id="ARBA00023186"/>
    </source>
</evidence>
<reference evidence="9" key="1">
    <citation type="submission" date="2020-06" db="EMBL/GenBank/DDBJ databases">
        <title>WGS assembly of Ceratodon purpureus strain R40.</title>
        <authorList>
            <person name="Carey S.B."/>
            <person name="Jenkins J."/>
            <person name="Shu S."/>
            <person name="Lovell J.T."/>
            <person name="Sreedasyam A."/>
            <person name="Maumus F."/>
            <person name="Tiley G.P."/>
            <person name="Fernandez-Pozo N."/>
            <person name="Barry K."/>
            <person name="Chen C."/>
            <person name="Wang M."/>
            <person name="Lipzen A."/>
            <person name="Daum C."/>
            <person name="Saski C.A."/>
            <person name="Payton A.C."/>
            <person name="Mcbreen J.C."/>
            <person name="Conrad R.E."/>
            <person name="Kollar L.M."/>
            <person name="Olsson S."/>
            <person name="Huttunen S."/>
            <person name="Landis J.B."/>
            <person name="Wickett N.J."/>
            <person name="Johnson M.G."/>
            <person name="Rensing S.A."/>
            <person name="Grimwood J."/>
            <person name="Schmutz J."/>
            <person name="Mcdaniel S.F."/>
        </authorList>
    </citation>
    <scope>NUCLEOTIDE SEQUENCE</scope>
    <source>
        <strain evidence="9">R40</strain>
    </source>
</reference>
<dbReference type="SUPFAM" id="SSF110942">
    <property type="entry name" value="HSP90 C-terminal domain"/>
    <property type="match status" value="1"/>
</dbReference>
<dbReference type="GO" id="GO:0005737">
    <property type="term" value="C:cytoplasm"/>
    <property type="evidence" value="ECO:0007669"/>
    <property type="project" value="UniProtKB-SubCell"/>
</dbReference>
<evidence type="ECO:0000313" key="9">
    <source>
        <dbReference type="EMBL" id="KAG0583708.1"/>
    </source>
</evidence>
<feature type="compositionally biased region" description="Acidic residues" evidence="8">
    <location>
        <begin position="441"/>
        <end position="456"/>
    </location>
</feature>
<dbReference type="Gene3D" id="3.40.50.11260">
    <property type="match status" value="1"/>
</dbReference>
<keyword evidence="10" id="KW-1185">Reference proteome</keyword>
<dbReference type="InterPro" id="IPR020568">
    <property type="entry name" value="Ribosomal_Su5_D2-typ_SF"/>
</dbReference>
<dbReference type="PIRSF" id="PIRSF002583">
    <property type="entry name" value="Hsp90"/>
    <property type="match status" value="1"/>
</dbReference>
<dbReference type="SUPFAM" id="SSF54211">
    <property type="entry name" value="Ribosomal protein S5 domain 2-like"/>
    <property type="match status" value="1"/>
</dbReference>
<keyword evidence="3" id="KW-0963">Cytoplasm</keyword>
<evidence type="ECO:0000313" key="10">
    <source>
        <dbReference type="Proteomes" id="UP000822688"/>
    </source>
</evidence>
<dbReference type="FunFam" id="3.40.50.11260:FF:000001">
    <property type="entry name" value="Heat shock protein 90 alpha"/>
    <property type="match status" value="1"/>
</dbReference>
<keyword evidence="5 7" id="KW-0067">ATP-binding</keyword>
<dbReference type="InterPro" id="IPR001404">
    <property type="entry name" value="Hsp90_fam"/>
</dbReference>
<feature type="compositionally biased region" description="Basic and acidic residues" evidence="8">
    <location>
        <begin position="457"/>
        <end position="472"/>
    </location>
</feature>
<dbReference type="Proteomes" id="UP000822688">
    <property type="component" value="Chromosome 3"/>
</dbReference>
<feature type="compositionally biased region" description="Polar residues" evidence="8">
    <location>
        <begin position="496"/>
        <end position="505"/>
    </location>
</feature>
<dbReference type="GO" id="GO:0140662">
    <property type="term" value="F:ATP-dependent protein folding chaperone"/>
    <property type="evidence" value="ECO:0007669"/>
    <property type="project" value="InterPro"/>
</dbReference>
<comment type="subcellular location">
    <subcellularLocation>
        <location evidence="1">Cytoplasm</location>
    </subcellularLocation>
</comment>
<comment type="caution">
    <text evidence="9">The sequence shown here is derived from an EMBL/GenBank/DDBJ whole genome shotgun (WGS) entry which is preliminary data.</text>
</comment>
<evidence type="ECO:0000256" key="8">
    <source>
        <dbReference type="SAM" id="MobiDB-lite"/>
    </source>
</evidence>
<evidence type="ECO:0000256" key="5">
    <source>
        <dbReference type="ARBA" id="ARBA00022840"/>
    </source>
</evidence>
<evidence type="ECO:0000256" key="3">
    <source>
        <dbReference type="ARBA" id="ARBA00022490"/>
    </source>
</evidence>
<dbReference type="FunFam" id="1.20.120.790:FF:000005">
    <property type="entry name" value="Endoplasmin-like isoform B"/>
    <property type="match status" value="1"/>
</dbReference>
<dbReference type="GO" id="GO:0016887">
    <property type="term" value="F:ATP hydrolysis activity"/>
    <property type="evidence" value="ECO:0007669"/>
    <property type="project" value="InterPro"/>
</dbReference>
<dbReference type="GO" id="GO:0051082">
    <property type="term" value="F:unfolded protein binding"/>
    <property type="evidence" value="ECO:0007669"/>
    <property type="project" value="InterPro"/>
</dbReference>
<evidence type="ECO:0000256" key="1">
    <source>
        <dbReference type="ARBA" id="ARBA00004496"/>
    </source>
</evidence>
<evidence type="ECO:0000256" key="2">
    <source>
        <dbReference type="ARBA" id="ARBA00008239"/>
    </source>
</evidence>
<protein>
    <submittedName>
        <fullName evidence="9">Uncharacterized protein</fullName>
    </submittedName>
</protein>
<dbReference type="Gene3D" id="3.30.230.80">
    <property type="match status" value="1"/>
</dbReference>
<feature type="region of interest" description="Disordered" evidence="8">
    <location>
        <begin position="441"/>
        <end position="510"/>
    </location>
</feature>
<proteinExistence type="inferred from homology"/>
<keyword evidence="6" id="KW-0143">Chaperone</keyword>
<dbReference type="AlphaFoldDB" id="A0A8T0IMC3"/>
<dbReference type="Pfam" id="PF00183">
    <property type="entry name" value="HSP90"/>
    <property type="match status" value="1"/>
</dbReference>